<feature type="domain" description="AMP-dependent synthetase/ligase" evidence="1">
    <location>
        <begin position="98"/>
        <end position="307"/>
    </location>
</feature>
<dbReference type="AlphaFoldDB" id="A0A1H7Q4E4"/>
<dbReference type="GO" id="GO:0016874">
    <property type="term" value="F:ligase activity"/>
    <property type="evidence" value="ECO:0007669"/>
    <property type="project" value="UniProtKB-KW"/>
</dbReference>
<proteinExistence type="predicted"/>
<dbReference type="PANTHER" id="PTHR43845:SF1">
    <property type="entry name" value="BLR5969 PROTEIN"/>
    <property type="match status" value="1"/>
</dbReference>
<dbReference type="InterPro" id="IPR045851">
    <property type="entry name" value="AMP-bd_C_sf"/>
</dbReference>
<keyword evidence="2" id="KW-0436">Ligase</keyword>
<dbReference type="Proteomes" id="UP000182719">
    <property type="component" value="Unassembled WGS sequence"/>
</dbReference>
<evidence type="ECO:0000313" key="2">
    <source>
        <dbReference type="EMBL" id="SEL42726.1"/>
    </source>
</evidence>
<name>A0A1H7Q4E4_STIAU</name>
<dbReference type="SUPFAM" id="SSF56801">
    <property type="entry name" value="Acetyl-CoA synthetase-like"/>
    <property type="match status" value="1"/>
</dbReference>
<evidence type="ECO:0000259" key="1">
    <source>
        <dbReference type="Pfam" id="PF00501"/>
    </source>
</evidence>
<dbReference type="InterPro" id="IPR000873">
    <property type="entry name" value="AMP-dep_synth/lig_dom"/>
</dbReference>
<organism evidence="2 3">
    <name type="scientific">Stigmatella aurantiaca</name>
    <dbReference type="NCBI Taxonomy" id="41"/>
    <lineage>
        <taxon>Bacteria</taxon>
        <taxon>Pseudomonadati</taxon>
        <taxon>Myxococcota</taxon>
        <taxon>Myxococcia</taxon>
        <taxon>Myxococcales</taxon>
        <taxon>Cystobacterineae</taxon>
        <taxon>Archangiaceae</taxon>
        <taxon>Stigmatella</taxon>
    </lineage>
</organism>
<dbReference type="Gene3D" id="3.30.300.30">
    <property type="match status" value="1"/>
</dbReference>
<dbReference type="RefSeq" id="WP_075006727.1">
    <property type="nucleotide sequence ID" value="NZ_FOAP01000006.1"/>
</dbReference>
<keyword evidence="3" id="KW-1185">Reference proteome</keyword>
<protein>
    <submittedName>
        <fullName evidence="2">Phenylacetate-CoA ligase</fullName>
    </submittedName>
</protein>
<dbReference type="EMBL" id="FOAP01000006">
    <property type="protein sequence ID" value="SEL42726.1"/>
    <property type="molecule type" value="Genomic_DNA"/>
</dbReference>
<accession>A0A1H7Q4E4</accession>
<reference evidence="3" key="1">
    <citation type="submission" date="2016-10" db="EMBL/GenBank/DDBJ databases">
        <authorList>
            <person name="Varghese N."/>
            <person name="Submissions S."/>
        </authorList>
    </citation>
    <scope>NUCLEOTIDE SEQUENCE [LARGE SCALE GENOMIC DNA]</scope>
    <source>
        <strain evidence="3">DSM 17044</strain>
    </source>
</reference>
<sequence>MSTPFEARLRALKTPPVISRYFSEGEPADRMPPEKLARYQLESLKALVQRAYEHSPFYQEKMKQAGIGPQDIERLQDLSRLPFLTKDELRGKPWLLLTCDKKDVVLVQVSTGTTGGEEIYMAYTWNDYLLHDLSPQYKHLFPVGPGDICLNALPYEMSTAGLAFHKTFMEGYQATVIPAGKGGAYSTATKTLKMVRDLSPNLIVTSPSWAITLAEEAARSGISLPSLGLKKMWLTGEGCSAAFRQRVETLFGTTANYFYGSLECGALGIECDAHNGYHLTQAHVLMEIVDPKTGVPLKQGEIGEIAVTALLRYDSPVIRFRTGDLGYLETAACACGSTLSRFHLRGRAFDQLQFRGKALSPLLLEEFLMRMPEVGNWFQFVMPSSDSARIKIRCELAEGIQASTALAATIAGRMEEATRLPFDIEFVGHLPRTGGKAVRVVRE</sequence>
<dbReference type="Pfam" id="PF00501">
    <property type="entry name" value="AMP-binding"/>
    <property type="match status" value="1"/>
</dbReference>
<gene>
    <name evidence="2" type="ORF">SAMN05444354_1065</name>
</gene>
<dbReference type="Gene3D" id="3.40.50.12780">
    <property type="entry name" value="N-terminal domain of ligase-like"/>
    <property type="match status" value="1"/>
</dbReference>
<dbReference type="PANTHER" id="PTHR43845">
    <property type="entry name" value="BLR5969 PROTEIN"/>
    <property type="match status" value="1"/>
</dbReference>
<evidence type="ECO:0000313" key="3">
    <source>
        <dbReference type="Proteomes" id="UP000182719"/>
    </source>
</evidence>
<dbReference type="OrthoDB" id="580775at2"/>
<dbReference type="InterPro" id="IPR042099">
    <property type="entry name" value="ANL_N_sf"/>
</dbReference>